<evidence type="ECO:0000313" key="3">
    <source>
        <dbReference type="Proteomes" id="UP000287651"/>
    </source>
</evidence>
<feature type="compositionally biased region" description="Basic and acidic residues" evidence="1">
    <location>
        <begin position="25"/>
        <end position="36"/>
    </location>
</feature>
<dbReference type="EMBL" id="AMZH03004931">
    <property type="protein sequence ID" value="RRT67730.1"/>
    <property type="molecule type" value="Genomic_DNA"/>
</dbReference>
<evidence type="ECO:0000313" key="2">
    <source>
        <dbReference type="EMBL" id="RRT67730.1"/>
    </source>
</evidence>
<feature type="compositionally biased region" description="Basic and acidic residues" evidence="1">
    <location>
        <begin position="1"/>
        <end position="11"/>
    </location>
</feature>
<accession>A0A426ZUU9</accession>
<protein>
    <submittedName>
        <fullName evidence="2">Uncharacterized protein</fullName>
    </submittedName>
</protein>
<proteinExistence type="predicted"/>
<organism evidence="2 3">
    <name type="scientific">Ensete ventricosum</name>
    <name type="common">Abyssinian banana</name>
    <name type="synonym">Musa ensete</name>
    <dbReference type="NCBI Taxonomy" id="4639"/>
    <lineage>
        <taxon>Eukaryota</taxon>
        <taxon>Viridiplantae</taxon>
        <taxon>Streptophyta</taxon>
        <taxon>Embryophyta</taxon>
        <taxon>Tracheophyta</taxon>
        <taxon>Spermatophyta</taxon>
        <taxon>Magnoliopsida</taxon>
        <taxon>Liliopsida</taxon>
        <taxon>Zingiberales</taxon>
        <taxon>Musaceae</taxon>
        <taxon>Ensete</taxon>
    </lineage>
</organism>
<name>A0A426ZUU9_ENSVE</name>
<feature type="compositionally biased region" description="Low complexity" evidence="1">
    <location>
        <begin position="39"/>
        <end position="51"/>
    </location>
</feature>
<sequence length="73" mass="7852">MGWKSKEEAKEMNSLWKKRQQGRGSDGRGGRGDRNRLRATTAVEEGAAAVVIEEEEGSDGRGGRGDGQTSCGR</sequence>
<dbReference type="AlphaFoldDB" id="A0A426ZUU9"/>
<evidence type="ECO:0000256" key="1">
    <source>
        <dbReference type="SAM" id="MobiDB-lite"/>
    </source>
</evidence>
<gene>
    <name evidence="2" type="ORF">B296_00035177</name>
</gene>
<feature type="region of interest" description="Disordered" evidence="1">
    <location>
        <begin position="1"/>
        <end position="73"/>
    </location>
</feature>
<dbReference type="Proteomes" id="UP000287651">
    <property type="component" value="Unassembled WGS sequence"/>
</dbReference>
<comment type="caution">
    <text evidence="2">The sequence shown here is derived from an EMBL/GenBank/DDBJ whole genome shotgun (WGS) entry which is preliminary data.</text>
</comment>
<reference evidence="2 3" key="1">
    <citation type="journal article" date="2014" name="Agronomy (Basel)">
        <title>A Draft Genome Sequence for Ensete ventricosum, the Drought-Tolerant Tree Against Hunger.</title>
        <authorList>
            <person name="Harrison J."/>
            <person name="Moore K.A."/>
            <person name="Paszkiewicz K."/>
            <person name="Jones T."/>
            <person name="Grant M."/>
            <person name="Ambacheew D."/>
            <person name="Muzemil S."/>
            <person name="Studholme D.J."/>
        </authorList>
    </citation>
    <scope>NUCLEOTIDE SEQUENCE [LARGE SCALE GENOMIC DNA]</scope>
</reference>